<gene>
    <name evidence="1" type="ORF">PCANC_10171</name>
</gene>
<accession>A0A2N5T3B5</accession>
<proteinExistence type="predicted"/>
<comment type="caution">
    <text evidence="1">The sequence shown here is derived from an EMBL/GenBank/DDBJ whole genome shotgun (WGS) entry which is preliminary data.</text>
</comment>
<organism evidence="1 2">
    <name type="scientific">Puccinia coronata f. sp. avenae</name>
    <dbReference type="NCBI Taxonomy" id="200324"/>
    <lineage>
        <taxon>Eukaryota</taxon>
        <taxon>Fungi</taxon>
        <taxon>Dikarya</taxon>
        <taxon>Basidiomycota</taxon>
        <taxon>Pucciniomycotina</taxon>
        <taxon>Pucciniomycetes</taxon>
        <taxon>Pucciniales</taxon>
        <taxon>Pucciniaceae</taxon>
        <taxon>Puccinia</taxon>
    </lineage>
</organism>
<dbReference type="EMBL" id="PGCJ01000804">
    <property type="protein sequence ID" value="PLW19985.1"/>
    <property type="molecule type" value="Genomic_DNA"/>
</dbReference>
<sequence>MLMIPSPTNQRENPDPNTPRAAIIDLTHAPVVPAKPAQHPDITRATCHPGNPMTMEEFLTLSWIPQADTNTRELIERRKIWHWT</sequence>
<dbReference type="Proteomes" id="UP000235388">
    <property type="component" value="Unassembled WGS sequence"/>
</dbReference>
<protein>
    <submittedName>
        <fullName evidence="1">Uncharacterized protein</fullName>
    </submittedName>
</protein>
<reference evidence="1 2" key="1">
    <citation type="submission" date="2017-11" db="EMBL/GenBank/DDBJ databases">
        <title>De novo assembly and phasing of dikaryotic genomes from two isolates of Puccinia coronata f. sp. avenae, the causal agent of oat crown rust.</title>
        <authorList>
            <person name="Miller M.E."/>
            <person name="Zhang Y."/>
            <person name="Omidvar V."/>
            <person name="Sperschneider J."/>
            <person name="Schwessinger B."/>
            <person name="Raley C."/>
            <person name="Palmer J.M."/>
            <person name="Garnica D."/>
            <person name="Upadhyaya N."/>
            <person name="Rathjen J."/>
            <person name="Taylor J.M."/>
            <person name="Park R.F."/>
            <person name="Dodds P.N."/>
            <person name="Hirsch C.D."/>
            <person name="Kianian S.F."/>
            <person name="Figueroa M."/>
        </authorList>
    </citation>
    <scope>NUCLEOTIDE SEQUENCE [LARGE SCALE GENOMIC DNA]</scope>
    <source>
        <strain evidence="1">12NC29</strain>
    </source>
</reference>
<dbReference type="AlphaFoldDB" id="A0A2N5T3B5"/>
<evidence type="ECO:0000313" key="1">
    <source>
        <dbReference type="EMBL" id="PLW19985.1"/>
    </source>
</evidence>
<name>A0A2N5T3B5_9BASI</name>
<evidence type="ECO:0000313" key="2">
    <source>
        <dbReference type="Proteomes" id="UP000235388"/>
    </source>
</evidence>
<keyword evidence="2" id="KW-1185">Reference proteome</keyword>